<evidence type="ECO:0000313" key="8">
    <source>
        <dbReference type="EMBL" id="MFC6870183.1"/>
    </source>
</evidence>
<dbReference type="PANTHER" id="PTHR20854">
    <property type="entry name" value="INOSITOL MONOPHOSPHATASE"/>
    <property type="match status" value="1"/>
</dbReference>
<name>A0ABW2C6N4_9PSEU</name>
<evidence type="ECO:0000256" key="7">
    <source>
        <dbReference type="RuleBase" id="RU364068"/>
    </source>
</evidence>
<evidence type="ECO:0000256" key="6">
    <source>
        <dbReference type="ARBA" id="ARBA00022842"/>
    </source>
</evidence>
<dbReference type="InterPro" id="IPR020583">
    <property type="entry name" value="Inositol_monoP_metal-BS"/>
</dbReference>
<dbReference type="PROSITE" id="PS00629">
    <property type="entry name" value="IMP_1"/>
    <property type="match status" value="1"/>
</dbReference>
<dbReference type="SUPFAM" id="SSF56655">
    <property type="entry name" value="Carbohydrate phosphatase"/>
    <property type="match status" value="1"/>
</dbReference>
<evidence type="ECO:0000256" key="1">
    <source>
        <dbReference type="ARBA" id="ARBA00001033"/>
    </source>
</evidence>
<dbReference type="EMBL" id="JBHSXX010000001">
    <property type="protein sequence ID" value="MFC6870183.1"/>
    <property type="molecule type" value="Genomic_DNA"/>
</dbReference>
<sequence>MASAPAPTGLVSSLADIAITTAKAAGRLLLERQPGIRQAATKSSPTDPVTDADRAAERLVVGAISAIRPEDEIFAEEGTRVAGTSGLRWVIDPLDGTVNYLYQRVGWVVSIAIEDSDGALVGVVVNPLHDETFSAVRGGGAYRDGEPLRVNDDVSAAMALVGTGFSYQRESRHRQGDLLARLLPSVRDVRRTGTCAGDLCDVAAGRLDAFLEDELSPWDWAAGALIAREAGATITRLRDGTDNHGLLVAPPALHGELAHLVAEKSGERQRP</sequence>
<accession>A0ABW2C6N4</accession>
<keyword evidence="4 7" id="KW-0479">Metal-binding</keyword>
<dbReference type="Gene3D" id="3.40.190.80">
    <property type="match status" value="1"/>
</dbReference>
<dbReference type="Gene3D" id="3.30.540.10">
    <property type="entry name" value="Fructose-1,6-Bisphosphatase, subunit A, domain 1"/>
    <property type="match status" value="1"/>
</dbReference>
<gene>
    <name evidence="8" type="ORF">ACFQGD_23895</name>
</gene>
<dbReference type="PROSITE" id="PS00630">
    <property type="entry name" value="IMP_2"/>
    <property type="match status" value="1"/>
</dbReference>
<evidence type="ECO:0000256" key="4">
    <source>
        <dbReference type="ARBA" id="ARBA00022723"/>
    </source>
</evidence>
<evidence type="ECO:0000256" key="5">
    <source>
        <dbReference type="ARBA" id="ARBA00022801"/>
    </source>
</evidence>
<proteinExistence type="inferred from homology"/>
<comment type="similarity">
    <text evidence="3 7">Belongs to the inositol monophosphatase superfamily.</text>
</comment>
<comment type="caution">
    <text evidence="8">The sequence shown here is derived from an EMBL/GenBank/DDBJ whole genome shotgun (WGS) entry which is preliminary data.</text>
</comment>
<dbReference type="CDD" id="cd01639">
    <property type="entry name" value="IMPase"/>
    <property type="match status" value="1"/>
</dbReference>
<dbReference type="InterPro" id="IPR020550">
    <property type="entry name" value="Inositol_monophosphatase_CS"/>
</dbReference>
<keyword evidence="9" id="KW-1185">Reference proteome</keyword>
<dbReference type="Proteomes" id="UP001596337">
    <property type="component" value="Unassembled WGS sequence"/>
</dbReference>
<comment type="cofactor">
    <cofactor evidence="2 7">
        <name>Mg(2+)</name>
        <dbReference type="ChEBI" id="CHEBI:18420"/>
    </cofactor>
</comment>
<dbReference type="Pfam" id="PF00459">
    <property type="entry name" value="Inositol_P"/>
    <property type="match status" value="1"/>
</dbReference>
<organism evidence="8 9">
    <name type="scientific">Haloechinothrix salitolerans</name>
    <dbReference type="NCBI Taxonomy" id="926830"/>
    <lineage>
        <taxon>Bacteria</taxon>
        <taxon>Bacillati</taxon>
        <taxon>Actinomycetota</taxon>
        <taxon>Actinomycetes</taxon>
        <taxon>Pseudonocardiales</taxon>
        <taxon>Pseudonocardiaceae</taxon>
        <taxon>Haloechinothrix</taxon>
    </lineage>
</organism>
<dbReference type="RefSeq" id="WP_345400271.1">
    <property type="nucleotide sequence ID" value="NZ_BAABLA010000098.1"/>
</dbReference>
<dbReference type="InterPro" id="IPR000760">
    <property type="entry name" value="Inositol_monophosphatase-like"/>
</dbReference>
<dbReference type="EC" id="3.1.3.25" evidence="7"/>
<keyword evidence="5 7" id="KW-0378">Hydrolase</keyword>
<dbReference type="PRINTS" id="PR00377">
    <property type="entry name" value="IMPHPHTASES"/>
</dbReference>
<evidence type="ECO:0000256" key="3">
    <source>
        <dbReference type="ARBA" id="ARBA00009759"/>
    </source>
</evidence>
<reference evidence="9" key="1">
    <citation type="journal article" date="2019" name="Int. J. Syst. Evol. Microbiol.">
        <title>The Global Catalogue of Microorganisms (GCM) 10K type strain sequencing project: providing services to taxonomists for standard genome sequencing and annotation.</title>
        <authorList>
            <consortium name="The Broad Institute Genomics Platform"/>
            <consortium name="The Broad Institute Genome Sequencing Center for Infectious Disease"/>
            <person name="Wu L."/>
            <person name="Ma J."/>
        </authorList>
    </citation>
    <scope>NUCLEOTIDE SEQUENCE [LARGE SCALE GENOMIC DNA]</scope>
    <source>
        <strain evidence="9">KCTC 32255</strain>
    </source>
</reference>
<keyword evidence="6 7" id="KW-0460">Magnesium</keyword>
<protein>
    <recommendedName>
        <fullName evidence="7">Inositol-1-monophosphatase</fullName>
        <ecNumber evidence="7">3.1.3.25</ecNumber>
    </recommendedName>
</protein>
<evidence type="ECO:0000256" key="2">
    <source>
        <dbReference type="ARBA" id="ARBA00001946"/>
    </source>
</evidence>
<dbReference type="InterPro" id="IPR033942">
    <property type="entry name" value="IMPase"/>
</dbReference>
<evidence type="ECO:0000313" key="9">
    <source>
        <dbReference type="Proteomes" id="UP001596337"/>
    </source>
</evidence>
<comment type="catalytic activity">
    <reaction evidence="1 7">
        <text>a myo-inositol phosphate + H2O = myo-inositol + phosphate</text>
        <dbReference type="Rhea" id="RHEA:24056"/>
        <dbReference type="ChEBI" id="CHEBI:15377"/>
        <dbReference type="ChEBI" id="CHEBI:17268"/>
        <dbReference type="ChEBI" id="CHEBI:43474"/>
        <dbReference type="ChEBI" id="CHEBI:84139"/>
        <dbReference type="EC" id="3.1.3.25"/>
    </reaction>
</comment>
<dbReference type="PANTHER" id="PTHR20854:SF4">
    <property type="entry name" value="INOSITOL-1-MONOPHOSPHATASE-RELATED"/>
    <property type="match status" value="1"/>
</dbReference>